<keyword evidence="3" id="KW-1133">Transmembrane helix</keyword>
<evidence type="ECO:0000256" key="2">
    <source>
        <dbReference type="SAM" id="MobiDB-lite"/>
    </source>
</evidence>
<dbReference type="AlphaFoldDB" id="A0A6G1HR09"/>
<feature type="chain" id="PRO_5026218186" description="Yeast cell wall synthesis Kre9/Knh1-like N-terminal domain-containing protein" evidence="4">
    <location>
        <begin position="22"/>
        <end position="311"/>
    </location>
</feature>
<accession>A0A6G1HR09</accession>
<name>A0A6G1HR09_9PEZI</name>
<evidence type="ECO:0000313" key="7">
    <source>
        <dbReference type="Proteomes" id="UP000799640"/>
    </source>
</evidence>
<evidence type="ECO:0000259" key="5">
    <source>
        <dbReference type="Pfam" id="PF10342"/>
    </source>
</evidence>
<dbReference type="OrthoDB" id="5589325at2759"/>
<evidence type="ECO:0000256" key="3">
    <source>
        <dbReference type="SAM" id="Phobius"/>
    </source>
</evidence>
<protein>
    <recommendedName>
        <fullName evidence="5">Yeast cell wall synthesis Kre9/Knh1-like N-terminal domain-containing protein</fullName>
    </recommendedName>
</protein>
<keyword evidence="7" id="KW-1185">Reference proteome</keyword>
<dbReference type="PANTHER" id="PTHR40633">
    <property type="entry name" value="MATRIX PROTEIN, PUTATIVE (AFU_ORTHOLOGUE AFUA_8G05410)-RELATED"/>
    <property type="match status" value="1"/>
</dbReference>
<feature type="region of interest" description="Disordered" evidence="2">
    <location>
        <begin position="119"/>
        <end position="140"/>
    </location>
</feature>
<feature type="signal peptide" evidence="4">
    <location>
        <begin position="1"/>
        <end position="21"/>
    </location>
</feature>
<organism evidence="6 7">
    <name type="scientific">Trichodelitschia bisporula</name>
    <dbReference type="NCBI Taxonomy" id="703511"/>
    <lineage>
        <taxon>Eukaryota</taxon>
        <taxon>Fungi</taxon>
        <taxon>Dikarya</taxon>
        <taxon>Ascomycota</taxon>
        <taxon>Pezizomycotina</taxon>
        <taxon>Dothideomycetes</taxon>
        <taxon>Dothideomycetes incertae sedis</taxon>
        <taxon>Phaeotrichales</taxon>
        <taxon>Phaeotrichaceae</taxon>
        <taxon>Trichodelitschia</taxon>
    </lineage>
</organism>
<dbReference type="EMBL" id="ML996700">
    <property type="protein sequence ID" value="KAF2398279.1"/>
    <property type="molecule type" value="Genomic_DNA"/>
</dbReference>
<feature type="domain" description="Yeast cell wall synthesis Kre9/Knh1-like N-terminal" evidence="5">
    <location>
        <begin position="31"/>
        <end position="108"/>
    </location>
</feature>
<feature type="transmembrane region" description="Helical" evidence="3">
    <location>
        <begin position="179"/>
        <end position="198"/>
    </location>
</feature>
<dbReference type="InterPro" id="IPR052982">
    <property type="entry name" value="SRP1/TIP1-like"/>
</dbReference>
<evidence type="ECO:0000256" key="1">
    <source>
        <dbReference type="ARBA" id="ARBA00022729"/>
    </source>
</evidence>
<dbReference type="PANTHER" id="PTHR40633:SF6">
    <property type="entry name" value="MATRIX PROTEIN, PUTATIVE (AFU_ORTHOLOGUE AFUA_8G05410)-RELATED"/>
    <property type="match status" value="1"/>
</dbReference>
<gene>
    <name evidence="6" type="ORF">EJ06DRAFT_523132</name>
</gene>
<reference evidence="6" key="1">
    <citation type="journal article" date="2020" name="Stud. Mycol.">
        <title>101 Dothideomycetes genomes: a test case for predicting lifestyles and emergence of pathogens.</title>
        <authorList>
            <person name="Haridas S."/>
            <person name="Albert R."/>
            <person name="Binder M."/>
            <person name="Bloem J."/>
            <person name="Labutti K."/>
            <person name="Salamov A."/>
            <person name="Andreopoulos B."/>
            <person name="Baker S."/>
            <person name="Barry K."/>
            <person name="Bills G."/>
            <person name="Bluhm B."/>
            <person name="Cannon C."/>
            <person name="Castanera R."/>
            <person name="Culley D."/>
            <person name="Daum C."/>
            <person name="Ezra D."/>
            <person name="Gonzalez J."/>
            <person name="Henrissat B."/>
            <person name="Kuo A."/>
            <person name="Liang C."/>
            <person name="Lipzen A."/>
            <person name="Lutzoni F."/>
            <person name="Magnuson J."/>
            <person name="Mondo S."/>
            <person name="Nolan M."/>
            <person name="Ohm R."/>
            <person name="Pangilinan J."/>
            <person name="Park H.-J."/>
            <person name="Ramirez L."/>
            <person name="Alfaro M."/>
            <person name="Sun H."/>
            <person name="Tritt A."/>
            <person name="Yoshinaga Y."/>
            <person name="Zwiers L.-H."/>
            <person name="Turgeon B."/>
            <person name="Goodwin S."/>
            <person name="Spatafora J."/>
            <person name="Crous P."/>
            <person name="Grigoriev I."/>
        </authorList>
    </citation>
    <scope>NUCLEOTIDE SEQUENCE</scope>
    <source>
        <strain evidence="6">CBS 262.69</strain>
    </source>
</reference>
<keyword evidence="3" id="KW-0472">Membrane</keyword>
<keyword evidence="3" id="KW-0812">Transmembrane</keyword>
<dbReference type="Proteomes" id="UP000799640">
    <property type="component" value="Unassembled WGS sequence"/>
</dbReference>
<evidence type="ECO:0000313" key="6">
    <source>
        <dbReference type="EMBL" id="KAF2398279.1"/>
    </source>
</evidence>
<dbReference type="InterPro" id="IPR018466">
    <property type="entry name" value="Kre9/Knh1-like_N"/>
</dbReference>
<sequence length="311" mass="31788">MRAFWGAAALFVALLARGASAQAIRFTGAPAEVTVGEETVITWESRYYGPVTITLREGEPSNLQPVRLITTTGNGGAYSWIPDGALEPGDDYALSIEQDGYSDYTLMFGIKAAAGAMTTTSEPTSTSPTSTSPPKAAAAVTTGKALPSSTALGVPMPTPTSSFDSTLGDDAHLSTTDKIAIGVGVPLGLILLSTFGYWRLAKVFAHKQLHAGANLPLYKHGNASTLSTPAAGAGGTSRPASLWGAQSARFSSVSPEPGRSGMGNEDLELLVQNSAPAGSGHGRAESGASVGGLLAVPAVGKSGLRQQWNPV</sequence>
<evidence type="ECO:0000256" key="4">
    <source>
        <dbReference type="SAM" id="SignalP"/>
    </source>
</evidence>
<keyword evidence="1 4" id="KW-0732">Signal</keyword>
<proteinExistence type="predicted"/>
<dbReference type="Pfam" id="PF10342">
    <property type="entry name" value="Kre9_KNH"/>
    <property type="match status" value="1"/>
</dbReference>